<feature type="repeat" description="PPR" evidence="2">
    <location>
        <begin position="429"/>
        <end position="463"/>
    </location>
</feature>
<dbReference type="SUPFAM" id="SSF48452">
    <property type="entry name" value="TPR-like"/>
    <property type="match status" value="1"/>
</dbReference>
<dbReference type="InterPro" id="IPR002885">
    <property type="entry name" value="PPR_rpt"/>
</dbReference>
<feature type="repeat" description="PPR" evidence="2">
    <location>
        <begin position="180"/>
        <end position="214"/>
    </location>
</feature>
<dbReference type="OrthoDB" id="185373at2759"/>
<dbReference type="InterPro" id="IPR011990">
    <property type="entry name" value="TPR-like_helical_dom_sf"/>
</dbReference>
<dbReference type="Pfam" id="PF01535">
    <property type="entry name" value="PPR"/>
    <property type="match status" value="4"/>
</dbReference>
<comment type="caution">
    <text evidence="3">The sequence shown here is derived from an EMBL/GenBank/DDBJ whole genome shotgun (WGS) entry which is preliminary data.</text>
</comment>
<dbReference type="PANTHER" id="PTHR46128:SF329">
    <property type="entry name" value="MITOCHONDRIAL GROUP I INTRON SPLICING FACTOR DMR1"/>
    <property type="match status" value="1"/>
</dbReference>
<dbReference type="PANTHER" id="PTHR46128">
    <property type="entry name" value="MITOCHONDRIAL GROUP I INTRON SPLICING FACTOR CCM1"/>
    <property type="match status" value="1"/>
</dbReference>
<name>A0A9P6M8F4_9FUNG</name>
<keyword evidence="4" id="KW-1185">Reference proteome</keyword>
<evidence type="ECO:0000313" key="3">
    <source>
        <dbReference type="EMBL" id="KAF9979389.1"/>
    </source>
</evidence>
<feature type="repeat" description="PPR" evidence="2">
    <location>
        <begin position="324"/>
        <end position="358"/>
    </location>
</feature>
<proteinExistence type="inferred from homology"/>
<dbReference type="NCBIfam" id="TIGR00756">
    <property type="entry name" value="PPR"/>
    <property type="match status" value="6"/>
</dbReference>
<dbReference type="Gene3D" id="1.25.40.10">
    <property type="entry name" value="Tetratricopeptide repeat domain"/>
    <property type="match status" value="5"/>
</dbReference>
<accession>A0A9P6M8F4</accession>
<feature type="repeat" description="PPR" evidence="2">
    <location>
        <begin position="252"/>
        <end position="286"/>
    </location>
</feature>
<evidence type="ECO:0000256" key="1">
    <source>
        <dbReference type="ARBA" id="ARBA00007626"/>
    </source>
</evidence>
<dbReference type="AlphaFoldDB" id="A0A9P6M8F4"/>
<organism evidence="3 4">
    <name type="scientific">Modicella reniformis</name>
    <dbReference type="NCBI Taxonomy" id="1440133"/>
    <lineage>
        <taxon>Eukaryota</taxon>
        <taxon>Fungi</taxon>
        <taxon>Fungi incertae sedis</taxon>
        <taxon>Mucoromycota</taxon>
        <taxon>Mortierellomycotina</taxon>
        <taxon>Mortierellomycetes</taxon>
        <taxon>Mortierellales</taxon>
        <taxon>Mortierellaceae</taxon>
        <taxon>Modicella</taxon>
    </lineage>
</organism>
<reference evidence="3" key="1">
    <citation type="journal article" date="2020" name="Fungal Divers.">
        <title>Resolving the Mortierellaceae phylogeny through synthesis of multi-gene phylogenetics and phylogenomics.</title>
        <authorList>
            <person name="Vandepol N."/>
            <person name="Liber J."/>
            <person name="Desiro A."/>
            <person name="Na H."/>
            <person name="Kennedy M."/>
            <person name="Barry K."/>
            <person name="Grigoriev I.V."/>
            <person name="Miller A.N."/>
            <person name="O'Donnell K."/>
            <person name="Stajich J.E."/>
            <person name="Bonito G."/>
        </authorList>
    </citation>
    <scope>NUCLEOTIDE SEQUENCE</scope>
    <source>
        <strain evidence="3">MES-2147</strain>
    </source>
</reference>
<dbReference type="Pfam" id="PF13041">
    <property type="entry name" value="PPR_2"/>
    <property type="match status" value="2"/>
</dbReference>
<protein>
    <recommendedName>
        <fullName evidence="5">Pentacotripeptide-repeat region of PRORP domain-containing protein</fullName>
    </recommendedName>
</protein>
<feature type="repeat" description="PPR" evidence="2">
    <location>
        <begin position="110"/>
        <end position="144"/>
    </location>
</feature>
<evidence type="ECO:0000313" key="4">
    <source>
        <dbReference type="Proteomes" id="UP000749646"/>
    </source>
</evidence>
<evidence type="ECO:0000256" key="2">
    <source>
        <dbReference type="PROSITE-ProRule" id="PRU00708"/>
    </source>
</evidence>
<comment type="similarity">
    <text evidence="1">Belongs to the PPR family. P subfamily.</text>
</comment>
<dbReference type="Pfam" id="PF13812">
    <property type="entry name" value="PPR_3"/>
    <property type="match status" value="1"/>
</dbReference>
<dbReference type="PROSITE" id="PS51375">
    <property type="entry name" value="PPR"/>
    <property type="match status" value="8"/>
</dbReference>
<sequence>MTEYYMILQCFNRTNTAESAVWARTVYWDMAKWYGPTIQILNMVLNNLIDHEGIGSTIDFFHHEVTLYNISPNIRSYNIMIRGLALAGQIKAVQRIYEDMRAGSLPHRPDITTYSTLVSQYYNRGLIHEADKVLNDMLKDNVKPNIYIFNTVVKRFIRQKDYTGARKVMALMGKSDLKPDVVTYSILVDGYANDGNEGAIAGIQAEMAQNQISPNETMITSMAKVFARARLDSDIDSDLEAILKKLPPGEMNDLTFGVLMNVYGKRKDLDAAMGIYQHIVSKGRQVHEVIVGSLLDGYVRSNEILAANRIFHNHFTARGIEPTTAWVYSIMITGCCKQRNLDDALRYYDEMHALQIKPEKTICSRMIQLFLDYQQLENAQKMLRLMRNARMEMSVHTYTMLIQYMSSSRNLKSALRCYQEMLDEGVQPDVHCYTVLINAYIRAKDFVVCERTYEQMIRSGIEPTLETLTSMLHVYSLQSNIAKVKEYWETITDSGLFPDHISFTVLMQTYSQQNNVEMVEFILKEITQKQVKIDAIMLTTMISTYSNLPRLNVVRIDEIMNIMENLELQPTQEYYMLLLDTFGRHKMPDRVIKVWRQAQGLGQPLQWNPSTTNLLYLIEACRERGYVDILHSVWSSVTTRQSPAGSGLPSSVAADVLLKPAPE</sequence>
<feature type="repeat" description="PPR" evidence="2">
    <location>
        <begin position="73"/>
        <end position="107"/>
    </location>
</feature>
<feature type="repeat" description="PPR" evidence="2">
    <location>
        <begin position="394"/>
        <end position="428"/>
    </location>
</feature>
<evidence type="ECO:0008006" key="5">
    <source>
        <dbReference type="Google" id="ProtNLM"/>
    </source>
</evidence>
<feature type="repeat" description="PPR" evidence="2">
    <location>
        <begin position="145"/>
        <end position="179"/>
    </location>
</feature>
<feature type="non-terminal residue" evidence="3">
    <location>
        <position position="663"/>
    </location>
</feature>
<gene>
    <name evidence="3" type="ORF">BGZ65_006654</name>
</gene>
<dbReference type="Proteomes" id="UP000749646">
    <property type="component" value="Unassembled WGS sequence"/>
</dbReference>
<dbReference type="InterPro" id="IPR050872">
    <property type="entry name" value="PPR_P_subfamily"/>
</dbReference>
<dbReference type="EMBL" id="JAAAHW010004070">
    <property type="protein sequence ID" value="KAF9979389.1"/>
    <property type="molecule type" value="Genomic_DNA"/>
</dbReference>